<evidence type="ECO:0000256" key="5">
    <source>
        <dbReference type="ARBA" id="ARBA00030497"/>
    </source>
</evidence>
<dbReference type="Proteomes" id="UP001175353">
    <property type="component" value="Unassembled WGS sequence"/>
</dbReference>
<evidence type="ECO:0000313" key="7">
    <source>
        <dbReference type="EMBL" id="KAK0970652.1"/>
    </source>
</evidence>
<dbReference type="GO" id="GO:0006729">
    <property type="term" value="P:tetrahydrobiopterin biosynthetic process"/>
    <property type="evidence" value="ECO:0007669"/>
    <property type="project" value="InterPro"/>
</dbReference>
<proteinExistence type="inferred from homology"/>
<dbReference type="PANTHER" id="PTHR12599:SF0">
    <property type="entry name" value="PTERIN-4-ALPHA-CARBINOLAMINE DEHYDRATASE"/>
    <property type="match status" value="1"/>
</dbReference>
<keyword evidence="8" id="KW-1185">Reference proteome</keyword>
<dbReference type="PANTHER" id="PTHR12599">
    <property type="entry name" value="PTERIN-4-ALPHA-CARBINOLAMINE DEHYDRATASE"/>
    <property type="match status" value="1"/>
</dbReference>
<dbReference type="GO" id="GO:0008124">
    <property type="term" value="F:4-alpha-hydroxytetrahydrobiopterin dehydratase activity"/>
    <property type="evidence" value="ECO:0007669"/>
    <property type="project" value="UniProtKB-EC"/>
</dbReference>
<dbReference type="CDD" id="cd00488">
    <property type="entry name" value="PCD_DCoH"/>
    <property type="match status" value="1"/>
</dbReference>
<dbReference type="AlphaFoldDB" id="A0AAN6K971"/>
<comment type="catalytic activity">
    <reaction evidence="1">
        <text>(4aS,6R)-4a-hydroxy-L-erythro-5,6,7,8-tetrahydrobiopterin = (6R)-L-erythro-6,7-dihydrobiopterin + H2O</text>
        <dbReference type="Rhea" id="RHEA:11920"/>
        <dbReference type="ChEBI" id="CHEBI:15377"/>
        <dbReference type="ChEBI" id="CHEBI:15642"/>
        <dbReference type="ChEBI" id="CHEBI:43120"/>
        <dbReference type="EC" id="4.2.1.96"/>
    </reaction>
</comment>
<accession>A0AAN6K971</accession>
<comment type="similarity">
    <text evidence="2">Belongs to the pterin-4-alpha-carbinolamine dehydratase family.</text>
</comment>
<protein>
    <recommendedName>
        <fullName evidence="3">4a-hydroxytetrahydrobiopterin dehydratase</fullName>
        <ecNumber evidence="3">4.2.1.96</ecNumber>
    </recommendedName>
    <alternativeName>
        <fullName evidence="5">4-alpha-hydroxy-tetrahydropterin dehydratase</fullName>
    </alternativeName>
</protein>
<evidence type="ECO:0000313" key="6">
    <source>
        <dbReference type="EMBL" id="KAK0305210.1"/>
    </source>
</evidence>
<dbReference type="EMBL" id="JAUJLE010000184">
    <property type="protein sequence ID" value="KAK0970652.1"/>
    <property type="molecule type" value="Genomic_DNA"/>
</dbReference>
<evidence type="ECO:0000256" key="3">
    <source>
        <dbReference type="ARBA" id="ARBA00013252"/>
    </source>
</evidence>
<dbReference type="Proteomes" id="UP001168146">
    <property type="component" value="Unassembled WGS sequence"/>
</dbReference>
<gene>
    <name evidence="6" type="ORF">LTR82_016885</name>
    <name evidence="7" type="ORF">LTR91_015807</name>
</gene>
<dbReference type="InterPro" id="IPR001533">
    <property type="entry name" value="Pterin_deHydtase"/>
</dbReference>
<dbReference type="EC" id="4.2.1.96" evidence="3"/>
<comment type="caution">
    <text evidence="7">The sequence shown here is derived from an EMBL/GenBank/DDBJ whole genome shotgun (WGS) entry which is preliminary data.</text>
</comment>
<evidence type="ECO:0000313" key="8">
    <source>
        <dbReference type="Proteomes" id="UP001175353"/>
    </source>
</evidence>
<reference evidence="7" key="2">
    <citation type="submission" date="2023-06" db="EMBL/GenBank/DDBJ databases">
        <title>Black Yeasts Isolated from many extreme environments.</title>
        <authorList>
            <person name="Coleine C."/>
            <person name="Stajich J.E."/>
            <person name="Selbmann L."/>
        </authorList>
    </citation>
    <scope>NUCLEOTIDE SEQUENCE</scope>
    <source>
        <strain evidence="7">CCFEE 5200</strain>
    </source>
</reference>
<dbReference type="Pfam" id="PF01329">
    <property type="entry name" value="Pterin_4a"/>
    <property type="match status" value="1"/>
</dbReference>
<dbReference type="SUPFAM" id="SSF55248">
    <property type="entry name" value="PCD-like"/>
    <property type="match status" value="1"/>
</dbReference>
<name>A0AAN6K971_9PEZI</name>
<evidence type="ECO:0000256" key="2">
    <source>
        <dbReference type="ARBA" id="ARBA00006472"/>
    </source>
</evidence>
<dbReference type="Gene3D" id="3.30.1360.20">
    <property type="entry name" value="Transcriptional coactivator/pterin dehydratase"/>
    <property type="match status" value="1"/>
</dbReference>
<reference evidence="6" key="1">
    <citation type="submission" date="2021-12" db="EMBL/GenBank/DDBJ databases">
        <title>Black yeast isolated from Biological Soil Crust.</title>
        <authorList>
            <person name="Kurbessoian T."/>
        </authorList>
    </citation>
    <scope>NUCLEOTIDE SEQUENCE</scope>
    <source>
        <strain evidence="6">CCFEE 5208</strain>
    </source>
</reference>
<dbReference type="InterPro" id="IPR036428">
    <property type="entry name" value="PCD_sf"/>
</dbReference>
<evidence type="ECO:0000256" key="1">
    <source>
        <dbReference type="ARBA" id="ARBA00001554"/>
    </source>
</evidence>
<organism evidence="7 8">
    <name type="scientific">Friedmanniomyces endolithicus</name>
    <dbReference type="NCBI Taxonomy" id="329885"/>
    <lineage>
        <taxon>Eukaryota</taxon>
        <taxon>Fungi</taxon>
        <taxon>Dikarya</taxon>
        <taxon>Ascomycota</taxon>
        <taxon>Pezizomycotina</taxon>
        <taxon>Dothideomycetes</taxon>
        <taxon>Dothideomycetidae</taxon>
        <taxon>Mycosphaerellales</taxon>
        <taxon>Teratosphaeriaceae</taxon>
        <taxon>Friedmanniomyces</taxon>
    </lineage>
</organism>
<evidence type="ECO:0000256" key="4">
    <source>
        <dbReference type="ARBA" id="ARBA00023239"/>
    </source>
</evidence>
<keyword evidence="4" id="KW-0456">Lyase</keyword>
<sequence length="169" mass="18978">MLSVSKPVVGMTLRPGDLYPWRPLSAPAGRRRRTFATTPPARLKSSELKVSSNSDASRVLAEATQLLDDGHWRLCDQGEGLEREFRFKTFKATWDFMNDVAAECKAQRHHPEWTNVFTRTHIKWTTHSPKGLSAKDTHMAQFCDDVATRRGELLSASQDGDAAPETPKV</sequence>
<dbReference type="EMBL" id="JASUXU010000117">
    <property type="protein sequence ID" value="KAK0305210.1"/>
    <property type="molecule type" value="Genomic_DNA"/>
</dbReference>